<organism evidence="2 3">
    <name type="scientific">Daphnia magna</name>
    <dbReference type="NCBI Taxonomy" id="35525"/>
    <lineage>
        <taxon>Eukaryota</taxon>
        <taxon>Metazoa</taxon>
        <taxon>Ecdysozoa</taxon>
        <taxon>Arthropoda</taxon>
        <taxon>Crustacea</taxon>
        <taxon>Branchiopoda</taxon>
        <taxon>Diplostraca</taxon>
        <taxon>Cladocera</taxon>
        <taxon>Anomopoda</taxon>
        <taxon>Daphniidae</taxon>
        <taxon>Daphnia</taxon>
    </lineage>
</organism>
<name>A0ABR0A4B8_9CRUS</name>
<evidence type="ECO:0000313" key="3">
    <source>
        <dbReference type="Proteomes" id="UP001234178"/>
    </source>
</evidence>
<feature type="region of interest" description="Disordered" evidence="1">
    <location>
        <begin position="85"/>
        <end position="108"/>
    </location>
</feature>
<accession>A0ABR0A4B8</accession>
<gene>
    <name evidence="2" type="ORF">OUZ56_001982</name>
</gene>
<sequence>MARNENYKGGHVFTSLLHNCETRGKTQAASNIKGNAAPLPLRFKDSRERTHCGRLLHVAVKRHRSRLSLCPPFPGRSASAHLLVHPESNKETRAKTQQTSQTNPFFVH</sequence>
<evidence type="ECO:0000313" key="2">
    <source>
        <dbReference type="EMBL" id="KAK4019985.1"/>
    </source>
</evidence>
<dbReference type="Proteomes" id="UP001234178">
    <property type="component" value="Unassembled WGS sequence"/>
</dbReference>
<comment type="caution">
    <text evidence="2">The sequence shown here is derived from an EMBL/GenBank/DDBJ whole genome shotgun (WGS) entry which is preliminary data.</text>
</comment>
<dbReference type="EMBL" id="JAOYFB010000036">
    <property type="protein sequence ID" value="KAK4019985.1"/>
    <property type="molecule type" value="Genomic_DNA"/>
</dbReference>
<evidence type="ECO:0000256" key="1">
    <source>
        <dbReference type="SAM" id="MobiDB-lite"/>
    </source>
</evidence>
<protein>
    <submittedName>
        <fullName evidence="2">Uncharacterized protein</fullName>
    </submittedName>
</protein>
<keyword evidence="3" id="KW-1185">Reference proteome</keyword>
<reference evidence="2 3" key="1">
    <citation type="journal article" date="2023" name="Nucleic Acids Res.">
        <title>The hologenome of Daphnia magna reveals possible DNA methylation and microbiome-mediated evolution of the host genome.</title>
        <authorList>
            <person name="Chaturvedi A."/>
            <person name="Li X."/>
            <person name="Dhandapani V."/>
            <person name="Marshall H."/>
            <person name="Kissane S."/>
            <person name="Cuenca-Cambronero M."/>
            <person name="Asole G."/>
            <person name="Calvet F."/>
            <person name="Ruiz-Romero M."/>
            <person name="Marangio P."/>
            <person name="Guigo R."/>
            <person name="Rago D."/>
            <person name="Mirbahai L."/>
            <person name="Eastwood N."/>
            <person name="Colbourne J.K."/>
            <person name="Zhou J."/>
            <person name="Mallon E."/>
            <person name="Orsini L."/>
        </authorList>
    </citation>
    <scope>NUCLEOTIDE SEQUENCE [LARGE SCALE GENOMIC DNA]</scope>
    <source>
        <strain evidence="2">LRV0_1</strain>
    </source>
</reference>
<feature type="compositionally biased region" description="Polar residues" evidence="1">
    <location>
        <begin position="95"/>
        <end position="108"/>
    </location>
</feature>
<proteinExistence type="predicted"/>